<feature type="domain" description="Thioester reductase (TE)" evidence="6">
    <location>
        <begin position="25"/>
        <end position="295"/>
    </location>
</feature>
<dbReference type="GO" id="GO:0102965">
    <property type="term" value="F:alcohol-forming long-chain fatty acyl-CoA reductase activity"/>
    <property type="evidence" value="ECO:0007669"/>
    <property type="project" value="UniProtKB-EC"/>
</dbReference>
<proteinExistence type="inferred from homology"/>
<keyword evidence="4" id="KW-0560">Oxidoreductase</keyword>
<keyword evidence="4" id="KW-0521">NADP</keyword>
<evidence type="ECO:0000313" key="7">
    <source>
        <dbReference type="Proteomes" id="UP000504629"/>
    </source>
</evidence>
<evidence type="ECO:0000256" key="1">
    <source>
        <dbReference type="ARBA" id="ARBA00005928"/>
    </source>
</evidence>
<dbReference type="GO" id="GO:0035336">
    <property type="term" value="P:long-chain fatty-acyl-CoA metabolic process"/>
    <property type="evidence" value="ECO:0007669"/>
    <property type="project" value="TreeGrafter"/>
</dbReference>
<comment type="function">
    <text evidence="4">Catalyzes the reduction of fatty acyl-CoA to fatty alcohols.</text>
</comment>
<dbReference type="KEGG" id="bman:114243519"/>
<dbReference type="CDD" id="cd09071">
    <property type="entry name" value="FAR_C"/>
    <property type="match status" value="1"/>
</dbReference>
<dbReference type="CDD" id="cd05236">
    <property type="entry name" value="FAR-N_SDR_e"/>
    <property type="match status" value="1"/>
</dbReference>
<gene>
    <name evidence="8" type="primary">LOC114243519</name>
</gene>
<keyword evidence="3 4" id="KW-0443">Lipid metabolism</keyword>
<sequence length="460" mass="52245">MSHNGTLDEHYQTVSEFYDGKSVFITGATGFLGKAYVEKLAYSCPGIVSIYILIRNKKGSNTEERMRKYLDQPIFSRIKYEHPEYFKKIIPISGDITAPKLGLCDEERNILINEVSIVIHSAASVKLNDHLKFTLNTNVGGTMKVLELVKEMKNLAMFVYVSTAYSNTSQRILEEKLYPQSLNLSEIQKFAEEHYILGKDDDEMIKFIGNHPNTYAYTKALAENLVAEEHGEIPTIIIRPSIITASAEEPVRGFVDSWSGATAMAAFTLKGWNYIMYSTGEENIDLIPLDYVVNLTLVAIAKNKPTKEVTVYHVTTSDLNPISIRRIFIKLSEFASKNPTSNAAPFAATTLLTKQKPLIKLVTFLMQTTPAFLADLWMKTQRKEAKFVKQHNLVVRSRDQLEFFTSQSWLLRCERARVLSAGLSDSDRAVFRCDPSTIDWDQYLPIYFEGINKHLFKNKL</sequence>
<dbReference type="AlphaFoldDB" id="A0A6J2JNH9"/>
<dbReference type="RefSeq" id="XP_028030838.1">
    <property type="nucleotide sequence ID" value="XM_028175037.1"/>
</dbReference>
<evidence type="ECO:0000256" key="2">
    <source>
        <dbReference type="ARBA" id="ARBA00022516"/>
    </source>
</evidence>
<organism evidence="7 8">
    <name type="scientific">Bombyx mandarina</name>
    <name type="common">Wild silk moth</name>
    <name type="synonym">Wild silkworm</name>
    <dbReference type="NCBI Taxonomy" id="7092"/>
    <lineage>
        <taxon>Eukaryota</taxon>
        <taxon>Metazoa</taxon>
        <taxon>Ecdysozoa</taxon>
        <taxon>Arthropoda</taxon>
        <taxon>Hexapoda</taxon>
        <taxon>Insecta</taxon>
        <taxon>Pterygota</taxon>
        <taxon>Neoptera</taxon>
        <taxon>Endopterygota</taxon>
        <taxon>Lepidoptera</taxon>
        <taxon>Glossata</taxon>
        <taxon>Ditrysia</taxon>
        <taxon>Bombycoidea</taxon>
        <taxon>Bombycidae</taxon>
        <taxon>Bombycinae</taxon>
        <taxon>Bombyx</taxon>
    </lineage>
</organism>
<reference evidence="8" key="1">
    <citation type="submission" date="2025-08" db="UniProtKB">
        <authorList>
            <consortium name="RefSeq"/>
        </authorList>
    </citation>
    <scope>IDENTIFICATION</scope>
    <source>
        <tissue evidence="8">Silk gland</tissue>
    </source>
</reference>
<dbReference type="EC" id="1.2.1.84" evidence="4"/>
<dbReference type="PANTHER" id="PTHR11011">
    <property type="entry name" value="MALE STERILITY PROTEIN 2-RELATED"/>
    <property type="match status" value="1"/>
</dbReference>
<dbReference type="InterPro" id="IPR036291">
    <property type="entry name" value="NAD(P)-bd_dom_sf"/>
</dbReference>
<dbReference type="SUPFAM" id="SSF51735">
    <property type="entry name" value="NAD(P)-binding Rossmann-fold domains"/>
    <property type="match status" value="1"/>
</dbReference>
<dbReference type="GO" id="GO:0005777">
    <property type="term" value="C:peroxisome"/>
    <property type="evidence" value="ECO:0007669"/>
    <property type="project" value="TreeGrafter"/>
</dbReference>
<dbReference type="Gene3D" id="3.40.50.720">
    <property type="entry name" value="NAD(P)-binding Rossmann-like Domain"/>
    <property type="match status" value="1"/>
</dbReference>
<evidence type="ECO:0000259" key="6">
    <source>
        <dbReference type="Pfam" id="PF07993"/>
    </source>
</evidence>
<name>A0A6J2JNH9_BOMMA</name>
<dbReference type="Proteomes" id="UP000504629">
    <property type="component" value="Unplaced"/>
</dbReference>
<evidence type="ECO:0000313" key="8">
    <source>
        <dbReference type="RefSeq" id="XP_028030838.1"/>
    </source>
</evidence>
<keyword evidence="2 4" id="KW-0444">Lipid biosynthesis</keyword>
<feature type="domain" description="Fatty acyl-CoA reductase C-terminal" evidence="5">
    <location>
        <begin position="367"/>
        <end position="457"/>
    </location>
</feature>
<dbReference type="InterPro" id="IPR033640">
    <property type="entry name" value="FAR_C"/>
</dbReference>
<keyword evidence="7" id="KW-1185">Reference proteome</keyword>
<accession>A0A6J2JNH9</accession>
<dbReference type="PANTHER" id="PTHR11011:SF116">
    <property type="entry name" value="FATTY ACYL-COA REDUCTASE CG5065-RELATED"/>
    <property type="match status" value="1"/>
</dbReference>
<evidence type="ECO:0000259" key="5">
    <source>
        <dbReference type="Pfam" id="PF03015"/>
    </source>
</evidence>
<evidence type="ECO:0000256" key="3">
    <source>
        <dbReference type="ARBA" id="ARBA00023098"/>
    </source>
</evidence>
<protein>
    <recommendedName>
        <fullName evidence="4">Fatty acyl-CoA reductase</fullName>
        <ecNumber evidence="4">1.2.1.84</ecNumber>
    </recommendedName>
</protein>
<comment type="similarity">
    <text evidence="1 4">Belongs to the fatty acyl-CoA reductase family.</text>
</comment>
<dbReference type="GO" id="GO:0080019">
    <property type="term" value="F:alcohol-forming very long-chain fatty acyl-CoA reductase activity"/>
    <property type="evidence" value="ECO:0007669"/>
    <property type="project" value="InterPro"/>
</dbReference>
<dbReference type="Pfam" id="PF03015">
    <property type="entry name" value="Sterile"/>
    <property type="match status" value="1"/>
</dbReference>
<dbReference type="InterPro" id="IPR013120">
    <property type="entry name" value="FAR_NAD-bd"/>
</dbReference>
<dbReference type="OrthoDB" id="429813at2759"/>
<dbReference type="GeneID" id="114243519"/>
<dbReference type="CTD" id="109584"/>
<dbReference type="Pfam" id="PF07993">
    <property type="entry name" value="NAD_binding_4"/>
    <property type="match status" value="1"/>
</dbReference>
<comment type="catalytic activity">
    <reaction evidence="4">
        <text>a long-chain fatty acyl-CoA + 2 NADPH + 2 H(+) = a long-chain primary fatty alcohol + 2 NADP(+) + CoA</text>
        <dbReference type="Rhea" id="RHEA:52716"/>
        <dbReference type="ChEBI" id="CHEBI:15378"/>
        <dbReference type="ChEBI" id="CHEBI:57287"/>
        <dbReference type="ChEBI" id="CHEBI:57783"/>
        <dbReference type="ChEBI" id="CHEBI:58349"/>
        <dbReference type="ChEBI" id="CHEBI:77396"/>
        <dbReference type="ChEBI" id="CHEBI:83139"/>
        <dbReference type="EC" id="1.2.1.84"/>
    </reaction>
</comment>
<evidence type="ECO:0000256" key="4">
    <source>
        <dbReference type="RuleBase" id="RU363097"/>
    </source>
</evidence>
<dbReference type="InterPro" id="IPR026055">
    <property type="entry name" value="FAR"/>
</dbReference>